<reference evidence="2 3" key="1">
    <citation type="submission" date="2024-09" db="EMBL/GenBank/DDBJ databases">
        <title>Chromosome-scale assembly of Riccia fluitans.</title>
        <authorList>
            <person name="Paukszto L."/>
            <person name="Sawicki J."/>
            <person name="Karawczyk K."/>
            <person name="Piernik-Szablinska J."/>
            <person name="Szczecinska M."/>
            <person name="Mazdziarz M."/>
        </authorList>
    </citation>
    <scope>NUCLEOTIDE SEQUENCE [LARGE SCALE GENOMIC DNA]</scope>
    <source>
        <strain evidence="2">Rf_01</strain>
        <tissue evidence="2">Aerial parts of the thallus</tissue>
    </source>
</reference>
<organism evidence="2 3">
    <name type="scientific">Riccia fluitans</name>
    <dbReference type="NCBI Taxonomy" id="41844"/>
    <lineage>
        <taxon>Eukaryota</taxon>
        <taxon>Viridiplantae</taxon>
        <taxon>Streptophyta</taxon>
        <taxon>Embryophyta</taxon>
        <taxon>Marchantiophyta</taxon>
        <taxon>Marchantiopsida</taxon>
        <taxon>Marchantiidae</taxon>
        <taxon>Marchantiales</taxon>
        <taxon>Ricciaceae</taxon>
        <taxon>Riccia</taxon>
    </lineage>
</organism>
<accession>A0ABD1ZIE7</accession>
<comment type="caution">
    <text evidence="2">The sequence shown here is derived from an EMBL/GenBank/DDBJ whole genome shotgun (WGS) entry which is preliminary data.</text>
</comment>
<name>A0ABD1ZIE7_9MARC</name>
<dbReference type="Proteomes" id="UP001605036">
    <property type="component" value="Unassembled WGS sequence"/>
</dbReference>
<dbReference type="AlphaFoldDB" id="A0ABD1ZIE7"/>
<dbReference type="EMBL" id="JBHFFA010000001">
    <property type="protein sequence ID" value="KAL2651224.1"/>
    <property type="molecule type" value="Genomic_DNA"/>
</dbReference>
<feature type="compositionally biased region" description="Basic and acidic residues" evidence="1">
    <location>
        <begin position="1"/>
        <end position="10"/>
    </location>
</feature>
<gene>
    <name evidence="2" type="ORF">R1flu_019352</name>
</gene>
<evidence type="ECO:0000313" key="2">
    <source>
        <dbReference type="EMBL" id="KAL2651224.1"/>
    </source>
</evidence>
<feature type="region of interest" description="Disordered" evidence="1">
    <location>
        <begin position="43"/>
        <end position="97"/>
    </location>
</feature>
<protein>
    <submittedName>
        <fullName evidence="2">Uncharacterized protein</fullName>
    </submittedName>
</protein>
<feature type="region of interest" description="Disordered" evidence="1">
    <location>
        <begin position="1"/>
        <end position="20"/>
    </location>
</feature>
<proteinExistence type="predicted"/>
<sequence length="97" mass="11170">MELDTDQDRRPTKRNYGGELEEMVELMMIERLRQRTEWTRETLGEAGQWGSDDDLTSHRGGFRSKQEQPRKTGFKKQGNGAELERAKEAGVQGEKSV</sequence>
<keyword evidence="3" id="KW-1185">Reference proteome</keyword>
<evidence type="ECO:0000256" key="1">
    <source>
        <dbReference type="SAM" id="MobiDB-lite"/>
    </source>
</evidence>
<evidence type="ECO:0000313" key="3">
    <source>
        <dbReference type="Proteomes" id="UP001605036"/>
    </source>
</evidence>